<keyword evidence="11" id="KW-0206">Cytoskeleton</keyword>
<evidence type="ECO:0000256" key="13">
    <source>
        <dbReference type="ARBA" id="ARBA00061030"/>
    </source>
</evidence>
<comment type="subcellular location">
    <subcellularLocation>
        <location evidence="1">Cytoplasm</location>
        <location evidence="1">Cytoskeleton</location>
        <location evidence="1">Spindle pole</location>
    </subcellularLocation>
</comment>
<dbReference type="GO" id="GO:0008017">
    <property type="term" value="F:microtubule binding"/>
    <property type="evidence" value="ECO:0007669"/>
    <property type="project" value="InterPro"/>
</dbReference>
<dbReference type="PANTHER" id="PTHR47971:SF8">
    <property type="entry name" value="KINESIN-LIKE PROTEIN"/>
    <property type="match status" value="1"/>
</dbReference>
<dbReference type="Gene3D" id="3.40.850.10">
    <property type="entry name" value="Kinesin motor domain"/>
    <property type="match status" value="1"/>
</dbReference>
<dbReference type="InterPro" id="IPR027417">
    <property type="entry name" value="P-loop_NTPase"/>
</dbReference>
<dbReference type="Pfam" id="PF22923">
    <property type="entry name" value="KIF2A-like_1st"/>
    <property type="match status" value="1"/>
</dbReference>
<organism evidence="17 18">
    <name type="scientific">Teladorsagia circumcincta</name>
    <name type="common">Brown stomach worm</name>
    <name type="synonym">Ostertagia circumcincta</name>
    <dbReference type="NCBI Taxonomy" id="45464"/>
    <lineage>
        <taxon>Eukaryota</taxon>
        <taxon>Metazoa</taxon>
        <taxon>Ecdysozoa</taxon>
        <taxon>Nematoda</taxon>
        <taxon>Chromadorea</taxon>
        <taxon>Rhabditida</taxon>
        <taxon>Rhabditina</taxon>
        <taxon>Rhabditomorpha</taxon>
        <taxon>Strongyloidea</taxon>
        <taxon>Trichostrongylidae</taxon>
        <taxon>Teladorsagia</taxon>
    </lineage>
</organism>
<dbReference type="GO" id="GO:0007059">
    <property type="term" value="P:chromosome segregation"/>
    <property type="evidence" value="ECO:0007669"/>
    <property type="project" value="UniProtKB-KW"/>
</dbReference>
<dbReference type="GO" id="GO:0005828">
    <property type="term" value="C:kinetochore microtubule"/>
    <property type="evidence" value="ECO:0007669"/>
    <property type="project" value="UniProtKB-ARBA"/>
</dbReference>
<dbReference type="InterPro" id="IPR054473">
    <property type="entry name" value="KIF2A-like_N"/>
</dbReference>
<evidence type="ECO:0000259" key="16">
    <source>
        <dbReference type="PROSITE" id="PS50067"/>
    </source>
</evidence>
<evidence type="ECO:0000256" key="3">
    <source>
        <dbReference type="ARBA" id="ARBA00022618"/>
    </source>
</evidence>
<dbReference type="InterPro" id="IPR019821">
    <property type="entry name" value="Kinesin_motor_CS"/>
</dbReference>
<dbReference type="PROSITE" id="PS00411">
    <property type="entry name" value="KINESIN_MOTOR_1"/>
    <property type="match status" value="1"/>
</dbReference>
<proteinExistence type="inferred from homology"/>
<reference evidence="17 18" key="1">
    <citation type="submission" date="2015-09" db="EMBL/GenBank/DDBJ databases">
        <title>Draft genome of the parasitic nematode Teladorsagia circumcincta isolate WARC Sus (inbred).</title>
        <authorList>
            <person name="Mitreva M."/>
        </authorList>
    </citation>
    <scope>NUCLEOTIDE SEQUENCE [LARGE SCALE GENOMIC DNA]</scope>
    <source>
        <strain evidence="17 18">S</strain>
    </source>
</reference>
<keyword evidence="8 14" id="KW-0067">ATP-binding</keyword>
<keyword evidence="10 14" id="KW-0505">Motor protein</keyword>
<dbReference type="OrthoDB" id="3176171at2759"/>
<accession>A0A2G9UVS7</accession>
<evidence type="ECO:0000256" key="15">
    <source>
        <dbReference type="RuleBase" id="RU000394"/>
    </source>
</evidence>
<evidence type="ECO:0000256" key="8">
    <source>
        <dbReference type="ARBA" id="ARBA00022840"/>
    </source>
</evidence>
<sequence length="540" mass="60737">MERIEVGMHVDIQRSDGRVHGAVVSQLKPERKAVLVEWFEKGETKGKEIDLTALLAINPTLKGKDSLSKTLVHVHEESNDENEMLYDIPRVTKRVVAPSNRSTAETTSSAAAVRRSMLIDREGSANDLTTINAEDNAHTQPSTHRAAPRGLVAPQKVVIPAVSKRTTVASAATTPVERNPQPIMTRSSEMEDIHDTLIIPEPKVKSSTVANIEKLQKDREERRAQLNNVKKQKELEKSIDPGNPNYQFLLMIREYQSQIDYRPLKMTDQVVDNRISVCVRKRPLNKKEINRKEIEVITIPNRDHLIVHQPQVKVDLTKYLDNQKFRFDYTFDENTSNEMVYKFTAQPLVKTIFEQGFATCFAYGQTGSGKTHTMGGDFTGRNQNCASGIYALTASDVFKMQHSQHYRKLNLSVSCSFFEIYGGKVFDLLKQKALLRVLEDGKKEVQIVGLQELPVASENDVLDLIRQGTDMRTAGATSANSNSSRSHAVFQIVLRKDKKLWGKFSLIDLAGNERGQDTGNSDRQTRHEGAEINKSLLALK</sequence>
<dbReference type="Pfam" id="PF00225">
    <property type="entry name" value="Kinesin"/>
    <property type="match status" value="1"/>
</dbReference>
<dbReference type="Proteomes" id="UP000230423">
    <property type="component" value="Unassembled WGS sequence"/>
</dbReference>
<feature type="domain" description="Kinesin motor" evidence="16">
    <location>
        <begin position="274"/>
        <end position="540"/>
    </location>
</feature>
<keyword evidence="2" id="KW-0963">Cytoplasm</keyword>
<gene>
    <name evidence="17" type="ORF">TELCIR_03643</name>
</gene>
<evidence type="ECO:0000313" key="17">
    <source>
        <dbReference type="EMBL" id="PIO74344.1"/>
    </source>
</evidence>
<dbReference type="GO" id="GO:0051301">
    <property type="term" value="P:cell division"/>
    <property type="evidence" value="ECO:0007669"/>
    <property type="project" value="UniProtKB-KW"/>
</dbReference>
<dbReference type="GO" id="GO:0007019">
    <property type="term" value="P:microtubule depolymerization"/>
    <property type="evidence" value="ECO:0007669"/>
    <property type="project" value="TreeGrafter"/>
</dbReference>
<evidence type="ECO:0000256" key="9">
    <source>
        <dbReference type="ARBA" id="ARBA00023054"/>
    </source>
</evidence>
<dbReference type="InterPro" id="IPR036961">
    <property type="entry name" value="Kinesin_motor_dom_sf"/>
</dbReference>
<keyword evidence="5 14" id="KW-0547">Nucleotide-binding</keyword>
<keyword evidence="9" id="KW-0175">Coiled coil</keyword>
<dbReference type="GO" id="GO:0000922">
    <property type="term" value="C:spindle pole"/>
    <property type="evidence" value="ECO:0007669"/>
    <property type="project" value="UniProtKB-SubCell"/>
</dbReference>
<evidence type="ECO:0000256" key="5">
    <source>
        <dbReference type="ARBA" id="ARBA00022741"/>
    </source>
</evidence>
<dbReference type="InterPro" id="IPR027640">
    <property type="entry name" value="Kinesin-like_fam"/>
</dbReference>
<keyword evidence="7" id="KW-0159">Chromosome partition</keyword>
<dbReference type="AlphaFoldDB" id="A0A2G9UVS7"/>
<keyword evidence="6" id="KW-0498">Mitosis</keyword>
<dbReference type="GO" id="GO:0005524">
    <property type="term" value="F:ATP binding"/>
    <property type="evidence" value="ECO:0007669"/>
    <property type="project" value="UniProtKB-UniRule"/>
</dbReference>
<evidence type="ECO:0000256" key="1">
    <source>
        <dbReference type="ARBA" id="ARBA00004647"/>
    </source>
</evidence>
<evidence type="ECO:0000256" key="10">
    <source>
        <dbReference type="ARBA" id="ARBA00023175"/>
    </source>
</evidence>
<dbReference type="EMBL" id="KZ345296">
    <property type="protein sequence ID" value="PIO74344.1"/>
    <property type="molecule type" value="Genomic_DNA"/>
</dbReference>
<dbReference type="InterPro" id="IPR001752">
    <property type="entry name" value="Kinesin_motor_dom"/>
</dbReference>
<dbReference type="PROSITE" id="PS50067">
    <property type="entry name" value="KINESIN_MOTOR_2"/>
    <property type="match status" value="1"/>
</dbReference>
<evidence type="ECO:0000256" key="12">
    <source>
        <dbReference type="ARBA" id="ARBA00023306"/>
    </source>
</evidence>
<feature type="non-terminal residue" evidence="17">
    <location>
        <position position="540"/>
    </location>
</feature>
<dbReference type="FunFam" id="3.40.850.10:FF:000012">
    <property type="entry name" value="Kinesin-like protein"/>
    <property type="match status" value="1"/>
</dbReference>
<evidence type="ECO:0000256" key="6">
    <source>
        <dbReference type="ARBA" id="ARBA00022776"/>
    </source>
</evidence>
<dbReference type="PANTHER" id="PTHR47971">
    <property type="entry name" value="KINESIN-RELATED PROTEIN 6"/>
    <property type="match status" value="1"/>
</dbReference>
<dbReference type="GO" id="GO:0003777">
    <property type="term" value="F:microtubule motor activity"/>
    <property type="evidence" value="ECO:0007669"/>
    <property type="project" value="InterPro"/>
</dbReference>
<comment type="similarity">
    <text evidence="13">Belongs to the TRAFAC class myosin-kinesin ATPase superfamily. Kinesin family. KIN-13 subfamily.</text>
</comment>
<evidence type="ECO:0000256" key="4">
    <source>
        <dbReference type="ARBA" id="ARBA00022701"/>
    </source>
</evidence>
<dbReference type="CDD" id="cd01367">
    <property type="entry name" value="KISc_KIF2_like"/>
    <property type="match status" value="1"/>
</dbReference>
<evidence type="ECO:0000313" key="18">
    <source>
        <dbReference type="Proteomes" id="UP000230423"/>
    </source>
</evidence>
<dbReference type="SMART" id="SM00129">
    <property type="entry name" value="KISc"/>
    <property type="match status" value="1"/>
</dbReference>
<keyword evidence="12" id="KW-0131">Cell cycle</keyword>
<evidence type="ECO:0000256" key="11">
    <source>
        <dbReference type="ARBA" id="ARBA00023212"/>
    </source>
</evidence>
<name>A0A2G9UVS7_TELCI</name>
<feature type="binding site" evidence="14">
    <location>
        <begin position="364"/>
        <end position="371"/>
    </location>
    <ligand>
        <name>ATP</name>
        <dbReference type="ChEBI" id="CHEBI:30616"/>
    </ligand>
</feature>
<dbReference type="PRINTS" id="PR00380">
    <property type="entry name" value="KINESINHEAVY"/>
</dbReference>
<keyword evidence="4 15" id="KW-0493">Microtubule</keyword>
<evidence type="ECO:0000256" key="7">
    <source>
        <dbReference type="ARBA" id="ARBA00022829"/>
    </source>
</evidence>
<evidence type="ECO:0000256" key="2">
    <source>
        <dbReference type="ARBA" id="ARBA00022490"/>
    </source>
</evidence>
<evidence type="ECO:0000256" key="14">
    <source>
        <dbReference type="PROSITE-ProRule" id="PRU00283"/>
    </source>
</evidence>
<keyword evidence="3" id="KW-0132">Cell division</keyword>
<dbReference type="SUPFAM" id="SSF52540">
    <property type="entry name" value="P-loop containing nucleoside triphosphate hydrolases"/>
    <property type="match status" value="1"/>
</dbReference>
<protein>
    <recommendedName>
        <fullName evidence="15">Kinesin-like protein</fullName>
    </recommendedName>
</protein>
<dbReference type="GO" id="GO:0007018">
    <property type="term" value="P:microtubule-based movement"/>
    <property type="evidence" value="ECO:0007669"/>
    <property type="project" value="InterPro"/>
</dbReference>
<keyword evidence="18" id="KW-1185">Reference proteome</keyword>